<dbReference type="SUPFAM" id="SSF56601">
    <property type="entry name" value="beta-lactamase/transpeptidase-like"/>
    <property type="match status" value="1"/>
</dbReference>
<dbReference type="InterPro" id="IPR001466">
    <property type="entry name" value="Beta-lactam-related"/>
</dbReference>
<feature type="transmembrane region" description="Helical" evidence="3">
    <location>
        <begin position="450"/>
        <end position="474"/>
    </location>
</feature>
<sequence length="529" mass="58002">MKQRRNSLPLRILCIVMAIGILSLALYVITARFGYEKKAALIKANDEQISKTSAYAQYIPQIKGLILQEMQKAGLPGYAIAIVHGNETVYQSGFGYADMALERKVTAKTLFQLASNSKAFTGLGLLCLQKDGLVNLDAPVTDYLPWLTMTYQGKPAVVRISDFLHHTSGISPSTISKIPVDDKPGAIERTVRTLIGTELVSVPGQKYQYATINYDVLGLLIEKLSGMTYEDYLTRNVLSPMGLTDTHMVRDYSPEQLATGYKLSFGTPSVYAAPSYDGNKPAGYMVSNVNDLARWVKIQMGSEPTSTFDNALIQASHIPNTSVQPMKEGYYYAAGWRVSDSTPTEVAHSGSNPNYSSNIAFLPEQELGVVVLSNSNSYKTSILAMKIMDILAQRADTAPKIDDLYQTIDFYCTIAIAVLAVLCCILLYGLFRRVQDIRTKKRAFGASPKVLVRAGVLTAALLGIAAFILLSPHIVFNGAVWSFVFVWYPNTVAISVYGVFAGLILGYACLMMNLLFKGHETITVKTMKA</sequence>
<feature type="transmembrane region" description="Helical" evidence="3">
    <location>
        <begin position="408"/>
        <end position="430"/>
    </location>
</feature>
<feature type="domain" description="Beta-lactamase-related" evidence="4">
    <location>
        <begin position="65"/>
        <end position="377"/>
    </location>
</feature>
<evidence type="ECO:0000313" key="6">
    <source>
        <dbReference type="Proteomes" id="UP000199182"/>
    </source>
</evidence>
<protein>
    <submittedName>
        <fullName evidence="5">CubicO group peptidase, beta-lactamase class C family</fullName>
    </submittedName>
</protein>
<dbReference type="Proteomes" id="UP000199182">
    <property type="component" value="Unassembled WGS sequence"/>
</dbReference>
<accession>A0A1G9Z537</accession>
<feature type="transmembrane region" description="Helical" evidence="3">
    <location>
        <begin position="12"/>
        <end position="35"/>
    </location>
</feature>
<dbReference type="PANTHER" id="PTHR46825:SF11">
    <property type="entry name" value="PENICILLIN-BINDING PROTEIN 4"/>
    <property type="match status" value="1"/>
</dbReference>
<dbReference type="STRING" id="258515.SAMN05192585_11295"/>
<dbReference type="InterPro" id="IPR050491">
    <property type="entry name" value="AmpC-like"/>
</dbReference>
<dbReference type="RefSeq" id="WP_092639536.1">
    <property type="nucleotide sequence ID" value="NZ_FNID01000012.1"/>
</dbReference>
<proteinExistence type="predicted"/>
<keyword evidence="2 3" id="KW-0472">Membrane</keyword>
<dbReference type="Pfam" id="PF00144">
    <property type="entry name" value="Beta-lactamase"/>
    <property type="match status" value="1"/>
</dbReference>
<evidence type="ECO:0000313" key="5">
    <source>
        <dbReference type="EMBL" id="SDN16404.1"/>
    </source>
</evidence>
<feature type="transmembrane region" description="Helical" evidence="3">
    <location>
        <begin position="494"/>
        <end position="516"/>
    </location>
</feature>
<keyword evidence="3" id="KW-0812">Transmembrane</keyword>
<dbReference type="EMBL" id="FNID01000012">
    <property type="protein sequence ID" value="SDN16404.1"/>
    <property type="molecule type" value="Genomic_DNA"/>
</dbReference>
<dbReference type="PANTHER" id="PTHR46825">
    <property type="entry name" value="D-ALANYL-D-ALANINE-CARBOXYPEPTIDASE/ENDOPEPTIDASE AMPH"/>
    <property type="match status" value="1"/>
</dbReference>
<dbReference type="OrthoDB" id="9797709at2"/>
<keyword evidence="6" id="KW-1185">Reference proteome</keyword>
<evidence type="ECO:0000259" key="4">
    <source>
        <dbReference type="Pfam" id="PF00144"/>
    </source>
</evidence>
<evidence type="ECO:0000256" key="3">
    <source>
        <dbReference type="SAM" id="Phobius"/>
    </source>
</evidence>
<dbReference type="InterPro" id="IPR012338">
    <property type="entry name" value="Beta-lactam/transpept-like"/>
</dbReference>
<keyword evidence="3" id="KW-1133">Transmembrane helix</keyword>
<evidence type="ECO:0000256" key="2">
    <source>
        <dbReference type="ARBA" id="ARBA00023136"/>
    </source>
</evidence>
<reference evidence="5 6" key="1">
    <citation type="submission" date="2016-10" db="EMBL/GenBank/DDBJ databases">
        <authorList>
            <person name="de Groot N.N."/>
        </authorList>
    </citation>
    <scope>NUCLEOTIDE SEQUENCE [LARGE SCALE GENOMIC DNA]</scope>
    <source>
        <strain evidence="5 6">CGMCC 1.5012</strain>
    </source>
</reference>
<comment type="subcellular location">
    <subcellularLocation>
        <location evidence="1">Membrane</location>
    </subcellularLocation>
</comment>
<dbReference type="GO" id="GO:0016020">
    <property type="term" value="C:membrane"/>
    <property type="evidence" value="ECO:0007669"/>
    <property type="project" value="UniProtKB-SubCell"/>
</dbReference>
<organism evidence="5 6">
    <name type="scientific">Acetanaerobacterium elongatum</name>
    <dbReference type="NCBI Taxonomy" id="258515"/>
    <lineage>
        <taxon>Bacteria</taxon>
        <taxon>Bacillati</taxon>
        <taxon>Bacillota</taxon>
        <taxon>Clostridia</taxon>
        <taxon>Eubacteriales</taxon>
        <taxon>Oscillospiraceae</taxon>
        <taxon>Acetanaerobacterium</taxon>
    </lineage>
</organism>
<name>A0A1G9Z537_9FIRM</name>
<gene>
    <name evidence="5" type="ORF">SAMN05192585_11295</name>
</gene>
<dbReference type="Gene3D" id="3.40.710.10">
    <property type="entry name" value="DD-peptidase/beta-lactamase superfamily"/>
    <property type="match status" value="1"/>
</dbReference>
<evidence type="ECO:0000256" key="1">
    <source>
        <dbReference type="ARBA" id="ARBA00004370"/>
    </source>
</evidence>
<dbReference type="AlphaFoldDB" id="A0A1G9Z537"/>